<reference evidence="2 3" key="1">
    <citation type="journal article" date="2016" name="Genome Biol. Evol.">
        <title>Gene Family Evolution Reflects Adaptation to Soil Environmental Stressors in the Genome of the Collembolan Orchesella cincta.</title>
        <authorList>
            <person name="Faddeeva-Vakhrusheva A."/>
            <person name="Derks M.F."/>
            <person name="Anvar S.Y."/>
            <person name="Agamennone V."/>
            <person name="Suring W."/>
            <person name="Smit S."/>
            <person name="van Straalen N.M."/>
            <person name="Roelofs D."/>
        </authorList>
    </citation>
    <scope>NUCLEOTIDE SEQUENCE [LARGE SCALE GENOMIC DNA]</scope>
    <source>
        <tissue evidence="2">Mixed pool</tissue>
    </source>
</reference>
<feature type="transmembrane region" description="Helical" evidence="1">
    <location>
        <begin position="54"/>
        <end position="74"/>
    </location>
</feature>
<proteinExistence type="predicted"/>
<name>A0A1D2MRY9_ORCCI</name>
<dbReference type="Proteomes" id="UP000094527">
    <property type="component" value="Unassembled WGS sequence"/>
</dbReference>
<protein>
    <submittedName>
        <fullName evidence="2">Uncharacterized protein</fullName>
    </submittedName>
</protein>
<keyword evidence="1" id="KW-0472">Membrane</keyword>
<evidence type="ECO:0000313" key="3">
    <source>
        <dbReference type="Proteomes" id="UP000094527"/>
    </source>
</evidence>
<sequence>MPNRFFQCAPVDHHRRKIGVNQNFKTGKVKKDKVKTRHITVEDQIRKFKPGKGIWLGLIVTAGLSVISAIIFWAKTSHFLKWL</sequence>
<organism evidence="2 3">
    <name type="scientific">Orchesella cincta</name>
    <name type="common">Springtail</name>
    <name type="synonym">Podura cincta</name>
    <dbReference type="NCBI Taxonomy" id="48709"/>
    <lineage>
        <taxon>Eukaryota</taxon>
        <taxon>Metazoa</taxon>
        <taxon>Ecdysozoa</taxon>
        <taxon>Arthropoda</taxon>
        <taxon>Hexapoda</taxon>
        <taxon>Collembola</taxon>
        <taxon>Entomobryomorpha</taxon>
        <taxon>Entomobryoidea</taxon>
        <taxon>Orchesellidae</taxon>
        <taxon>Orchesellinae</taxon>
        <taxon>Orchesella</taxon>
    </lineage>
</organism>
<keyword evidence="3" id="KW-1185">Reference proteome</keyword>
<evidence type="ECO:0000256" key="1">
    <source>
        <dbReference type="SAM" id="Phobius"/>
    </source>
</evidence>
<keyword evidence="1" id="KW-1133">Transmembrane helix</keyword>
<comment type="caution">
    <text evidence="2">The sequence shown here is derived from an EMBL/GenBank/DDBJ whole genome shotgun (WGS) entry which is preliminary data.</text>
</comment>
<evidence type="ECO:0000313" key="2">
    <source>
        <dbReference type="EMBL" id="ODM95803.1"/>
    </source>
</evidence>
<dbReference type="EMBL" id="LJIJ01000618">
    <property type="protein sequence ID" value="ODM95803.1"/>
    <property type="molecule type" value="Genomic_DNA"/>
</dbReference>
<gene>
    <name evidence="2" type="ORF">Ocin01_10878</name>
</gene>
<dbReference type="AlphaFoldDB" id="A0A1D2MRY9"/>
<keyword evidence="1" id="KW-0812">Transmembrane</keyword>
<accession>A0A1D2MRY9</accession>